<feature type="non-terminal residue" evidence="3">
    <location>
        <position position="315"/>
    </location>
</feature>
<keyword evidence="2" id="KW-0812">Transmembrane</keyword>
<keyword evidence="2" id="KW-0472">Membrane</keyword>
<evidence type="ECO:0008006" key="5">
    <source>
        <dbReference type="Google" id="ProtNLM"/>
    </source>
</evidence>
<feature type="non-terminal residue" evidence="3">
    <location>
        <position position="1"/>
    </location>
</feature>
<reference evidence="3 4" key="1">
    <citation type="submission" date="2011-09" db="EMBL/GenBank/DDBJ databases">
        <title>The Genome Sequence of Plasmodium vivax North Korean.</title>
        <authorList>
            <consortium name="The Broad Institute Genome Sequencing Platform"/>
            <consortium name="The Broad Institute Genome Sequencing Center for Infectious Disease"/>
            <person name="Neafsey D."/>
            <person name="Carlton J."/>
            <person name="Barnwell J."/>
            <person name="Collins W."/>
            <person name="Escalante A."/>
            <person name="Mullikin J."/>
            <person name="Saul A."/>
            <person name="Guigo R."/>
            <person name="Camara F."/>
            <person name="Young S.K."/>
            <person name="Zeng Q."/>
            <person name="Gargeya S."/>
            <person name="Fitzgerald M."/>
            <person name="Haas B."/>
            <person name="Abouelleil A."/>
            <person name="Alvarado L."/>
            <person name="Arachchi H.M."/>
            <person name="Berlin A."/>
            <person name="Brown A."/>
            <person name="Chapman S.B."/>
            <person name="Chen Z."/>
            <person name="Dunbar C."/>
            <person name="Freedman E."/>
            <person name="Gearin G."/>
            <person name="Gellesch M."/>
            <person name="Goldberg J."/>
            <person name="Griggs A."/>
            <person name="Gujja S."/>
            <person name="Heiman D."/>
            <person name="Howarth C."/>
            <person name="Larson L."/>
            <person name="Lui A."/>
            <person name="MacDonald P.J.P."/>
            <person name="Montmayeur A."/>
            <person name="Murphy C."/>
            <person name="Neiman D."/>
            <person name="Pearson M."/>
            <person name="Priest M."/>
            <person name="Roberts A."/>
            <person name="Saif S."/>
            <person name="Shea T."/>
            <person name="Shenoy N."/>
            <person name="Sisk P."/>
            <person name="Stolte C."/>
            <person name="Sykes S."/>
            <person name="Wortman J."/>
            <person name="Nusbaum C."/>
            <person name="Birren B."/>
        </authorList>
    </citation>
    <scope>NUCLEOTIDE SEQUENCE [LARGE SCALE GENOMIC DNA]</scope>
    <source>
        <strain evidence="3 4">North Korean</strain>
    </source>
</reference>
<keyword evidence="2" id="KW-1133">Transmembrane helix</keyword>
<dbReference type="AlphaFoldDB" id="A0A0J9TK36"/>
<dbReference type="Pfam" id="PF05795">
    <property type="entry name" value="Plasmodium_Vir"/>
    <property type="match status" value="1"/>
</dbReference>
<proteinExistence type="predicted"/>
<gene>
    <name evidence="3" type="ORF">PVNG_06634</name>
</gene>
<evidence type="ECO:0000313" key="3">
    <source>
        <dbReference type="EMBL" id="KMZ96075.1"/>
    </source>
</evidence>
<dbReference type="EMBL" id="KQ235688">
    <property type="protein sequence ID" value="KMZ96075.1"/>
    <property type="molecule type" value="Genomic_DNA"/>
</dbReference>
<protein>
    <recommendedName>
        <fullName evidence="5">Variable surface protein Vir7-like protein</fullName>
    </recommendedName>
</protein>
<feature type="transmembrane region" description="Helical" evidence="2">
    <location>
        <begin position="289"/>
        <end position="309"/>
    </location>
</feature>
<dbReference type="InterPro" id="IPR008780">
    <property type="entry name" value="Plasmodium_Vir"/>
</dbReference>
<organism evidence="3 4">
    <name type="scientific">Plasmodium vivax North Korean</name>
    <dbReference type="NCBI Taxonomy" id="1035514"/>
    <lineage>
        <taxon>Eukaryota</taxon>
        <taxon>Sar</taxon>
        <taxon>Alveolata</taxon>
        <taxon>Apicomplexa</taxon>
        <taxon>Aconoidasida</taxon>
        <taxon>Haemosporida</taxon>
        <taxon>Plasmodiidae</taxon>
        <taxon>Plasmodium</taxon>
        <taxon>Plasmodium (Plasmodium)</taxon>
    </lineage>
</organism>
<name>A0A0J9TK36_PLAVI</name>
<evidence type="ECO:0000256" key="2">
    <source>
        <dbReference type="SAM" id="Phobius"/>
    </source>
</evidence>
<evidence type="ECO:0000313" key="4">
    <source>
        <dbReference type="Proteomes" id="UP000053239"/>
    </source>
</evidence>
<feature type="region of interest" description="Disordered" evidence="1">
    <location>
        <begin position="258"/>
        <end position="282"/>
    </location>
</feature>
<dbReference type="Proteomes" id="UP000053239">
    <property type="component" value="Unassembled WGS sequence"/>
</dbReference>
<accession>A0A0J9TK36</accession>
<sequence>ENKLRLLPTKIIYDKLNNGAKDCEGDAFYKLAEQILNEYNVHQDVHDKILKGLCYAYGKKSREVSDNDICNFAYYWLGDILTHKIMPISLYHTVILALFRIFKKINDKEQFCTAPTYYNINEVGYFNDIKLFFDYSKDYDIYINQLDAQIPPLCNEEYMKYLQKYVETYKKFQIECQNKSPSPGYCNAFKQYFDKKNSTNLSNWKCNLQNNASEAEQDRGESKKMKDQLLPAHEMREQSVTLSEGLGGRREQVVERLSISGHPTDTDTSELSIVSGPEDKSSISTTKSIATAASVAGILVPPFLVYNVISITIVK</sequence>
<evidence type="ECO:0000256" key="1">
    <source>
        <dbReference type="SAM" id="MobiDB-lite"/>
    </source>
</evidence>